<evidence type="ECO:0000256" key="2">
    <source>
        <dbReference type="ARBA" id="ARBA00004180"/>
    </source>
</evidence>
<accession>A0ABD1I5W9</accession>
<evidence type="ECO:0000313" key="9">
    <source>
        <dbReference type="EMBL" id="KAL1562706.1"/>
    </source>
</evidence>
<feature type="region of interest" description="Disordered" evidence="8">
    <location>
        <begin position="205"/>
        <end position="228"/>
    </location>
</feature>
<comment type="caution">
    <text evidence="9">The sequence shown here is derived from an EMBL/GenBank/DDBJ whole genome shotgun (WGS) entry which is preliminary data.</text>
</comment>
<comment type="similarity">
    <text evidence="3 7">Belongs to the clathrin light chain family.</text>
</comment>
<evidence type="ECO:0000256" key="1">
    <source>
        <dbReference type="ARBA" id="ARBA00003913"/>
    </source>
</evidence>
<evidence type="ECO:0000256" key="7">
    <source>
        <dbReference type="RuleBase" id="RU363137"/>
    </source>
</evidence>
<dbReference type="PANTHER" id="PTHR10639">
    <property type="entry name" value="CLATHRIN LIGHT CHAIN"/>
    <property type="match status" value="1"/>
</dbReference>
<protein>
    <recommendedName>
        <fullName evidence="7">Clathrin light chain</fullName>
    </recommendedName>
</protein>
<feature type="region of interest" description="Disordered" evidence="8">
    <location>
        <begin position="24"/>
        <end position="110"/>
    </location>
</feature>
<evidence type="ECO:0000256" key="5">
    <source>
        <dbReference type="ARBA" id="ARBA00023176"/>
    </source>
</evidence>
<organism evidence="9 10">
    <name type="scientific">Salvia divinorum</name>
    <name type="common">Maria pastora</name>
    <name type="synonym">Diviner's sage</name>
    <dbReference type="NCBI Taxonomy" id="28513"/>
    <lineage>
        <taxon>Eukaryota</taxon>
        <taxon>Viridiplantae</taxon>
        <taxon>Streptophyta</taxon>
        <taxon>Embryophyta</taxon>
        <taxon>Tracheophyta</taxon>
        <taxon>Spermatophyta</taxon>
        <taxon>Magnoliopsida</taxon>
        <taxon>eudicotyledons</taxon>
        <taxon>Gunneridae</taxon>
        <taxon>Pentapetalae</taxon>
        <taxon>asterids</taxon>
        <taxon>lamiids</taxon>
        <taxon>Lamiales</taxon>
        <taxon>Lamiaceae</taxon>
        <taxon>Nepetoideae</taxon>
        <taxon>Mentheae</taxon>
        <taxon>Salviinae</taxon>
        <taxon>Salvia</taxon>
        <taxon>Salvia subgen. Calosphace</taxon>
    </lineage>
</organism>
<keyword evidence="4 7" id="KW-0472">Membrane</keyword>
<keyword evidence="10" id="KW-1185">Reference proteome</keyword>
<keyword evidence="6 7" id="KW-0968">Cytoplasmic vesicle</keyword>
<evidence type="ECO:0000256" key="3">
    <source>
        <dbReference type="ARBA" id="ARBA00005263"/>
    </source>
</evidence>
<evidence type="ECO:0000256" key="4">
    <source>
        <dbReference type="ARBA" id="ARBA00023136"/>
    </source>
</evidence>
<gene>
    <name evidence="9" type="ORF">AAHA92_05256</name>
</gene>
<evidence type="ECO:0000313" key="10">
    <source>
        <dbReference type="Proteomes" id="UP001567538"/>
    </source>
</evidence>
<dbReference type="GO" id="GO:0030659">
    <property type="term" value="C:cytoplasmic vesicle membrane"/>
    <property type="evidence" value="ECO:0007669"/>
    <property type="project" value="UniProtKB-SubCell"/>
</dbReference>
<sequence length="240" mass="27083">MASFDDAAAPPFDYEGHTSYADSYSAFSSADTPPYSGSTFTPEYSESEQVPVDLPNSSDPFGFESNAEPFEHDASVPISNGNGSSPYDLGQDSEGLFTSDGPILPPPNEMQEEGFALREWRRLNTIRLEEKEKKEKEMRNQIIIEGEKFIKDFYEKTKLNVETNKNNNREKEKISLASQEKFHKEADKHYWKSIAELVPNEVAHIEKRGKKKDQDKKPSITVVQGPSPENQLTFQGCVGY</sequence>
<feature type="compositionally biased region" description="Polar residues" evidence="8">
    <location>
        <begin position="35"/>
        <end position="48"/>
    </location>
</feature>
<dbReference type="Pfam" id="PF01086">
    <property type="entry name" value="Clathrin_lg_ch"/>
    <property type="match status" value="1"/>
</dbReference>
<dbReference type="PANTHER" id="PTHR10639:SF7">
    <property type="entry name" value="CLATHRIN LIGHT CHAIN"/>
    <property type="match status" value="1"/>
</dbReference>
<comment type="subcellular location">
    <subcellularLocation>
        <location evidence="2 7">Cytoplasmic vesicle membrane</location>
        <topology evidence="2 7">Peripheral membrane protein</topology>
        <orientation evidence="2 7">Cytoplasmic side</orientation>
    </subcellularLocation>
    <subcellularLocation>
        <location evidence="7">Membrane</location>
        <location evidence="7">Coated pit</location>
        <topology evidence="7">Peripheral membrane protein</topology>
        <orientation evidence="7">Cytoplasmic side</orientation>
    </subcellularLocation>
    <text evidence="7">Cytoplasmic face of coated pits and vesicles.</text>
</comment>
<dbReference type="GO" id="GO:0005905">
    <property type="term" value="C:clathrin-coated pit"/>
    <property type="evidence" value="ECO:0007669"/>
    <property type="project" value="UniProtKB-KW"/>
</dbReference>
<reference evidence="9 10" key="1">
    <citation type="submission" date="2024-06" db="EMBL/GenBank/DDBJ databases">
        <title>A chromosome level genome sequence of Diviner's sage (Salvia divinorum).</title>
        <authorList>
            <person name="Ford S.A."/>
            <person name="Ro D.-K."/>
            <person name="Ness R.W."/>
            <person name="Phillips M.A."/>
        </authorList>
    </citation>
    <scope>NUCLEOTIDE SEQUENCE [LARGE SCALE GENOMIC DNA]</scope>
    <source>
        <strain evidence="9">SAF-2024a</strain>
        <tissue evidence="9">Leaf</tissue>
    </source>
</reference>
<evidence type="ECO:0000256" key="8">
    <source>
        <dbReference type="SAM" id="MobiDB-lite"/>
    </source>
</evidence>
<keyword evidence="5 7" id="KW-0168">Coated pit</keyword>
<dbReference type="EMBL" id="JBEAFC010000003">
    <property type="protein sequence ID" value="KAL1562706.1"/>
    <property type="molecule type" value="Genomic_DNA"/>
</dbReference>
<dbReference type="AlphaFoldDB" id="A0ABD1I5W9"/>
<dbReference type="InterPro" id="IPR000996">
    <property type="entry name" value="Clathrin_L-chain"/>
</dbReference>
<comment type="function">
    <text evidence="1 7">Clathrin is the major protein of the polyhedral coat of coated pits and vesicles.</text>
</comment>
<proteinExistence type="inferred from homology"/>
<dbReference type="Proteomes" id="UP001567538">
    <property type="component" value="Unassembled WGS sequence"/>
</dbReference>
<name>A0ABD1I5W9_SALDI</name>
<evidence type="ECO:0000256" key="6">
    <source>
        <dbReference type="ARBA" id="ARBA00023329"/>
    </source>
</evidence>